<dbReference type="Proteomes" id="UP000250321">
    <property type="component" value="Unassembled WGS sequence"/>
</dbReference>
<sequence length="122" mass="14360">MSRFRFLTSGFNCMEVHQKHRSSSDTNTDTRPIIDVNTWYESNEKYPFELFTSNNTCNIISNMLSRIEIPFPLDRLRWRKRYIGNTEPLEDVEAMTRKIFQLVSPNQSKSLTILIPIELAVD</sequence>
<dbReference type="AlphaFoldDB" id="A0A314ZN67"/>
<comment type="caution">
    <text evidence="1">The sequence shown here is derived from an EMBL/GenBank/DDBJ whole genome shotgun (WGS) entry which is preliminary data.</text>
</comment>
<protein>
    <submittedName>
        <fullName evidence="1">Uncharacterized protein</fullName>
    </submittedName>
</protein>
<reference evidence="1 2" key="1">
    <citation type="submission" date="2018-02" db="EMBL/GenBank/DDBJ databases">
        <title>Draft genome of wild Prunus yedoensis var. nudiflora.</title>
        <authorList>
            <person name="Baek S."/>
            <person name="Kim J.-H."/>
            <person name="Choi K."/>
            <person name="Kim G.-B."/>
            <person name="Cho A."/>
            <person name="Jang H."/>
            <person name="Shin C.-H."/>
            <person name="Yu H.-J."/>
            <person name="Mun J.-H."/>
        </authorList>
    </citation>
    <scope>NUCLEOTIDE SEQUENCE [LARGE SCALE GENOMIC DNA]</scope>
    <source>
        <strain evidence="2">cv. Jeju island</strain>
        <tissue evidence="1">Leaf</tissue>
    </source>
</reference>
<evidence type="ECO:0000313" key="1">
    <source>
        <dbReference type="EMBL" id="PQQ19893.1"/>
    </source>
</evidence>
<organism evidence="1 2">
    <name type="scientific">Prunus yedoensis var. nudiflora</name>
    <dbReference type="NCBI Taxonomy" id="2094558"/>
    <lineage>
        <taxon>Eukaryota</taxon>
        <taxon>Viridiplantae</taxon>
        <taxon>Streptophyta</taxon>
        <taxon>Embryophyta</taxon>
        <taxon>Tracheophyta</taxon>
        <taxon>Spermatophyta</taxon>
        <taxon>Magnoliopsida</taxon>
        <taxon>eudicotyledons</taxon>
        <taxon>Gunneridae</taxon>
        <taxon>Pentapetalae</taxon>
        <taxon>rosids</taxon>
        <taxon>fabids</taxon>
        <taxon>Rosales</taxon>
        <taxon>Rosaceae</taxon>
        <taxon>Amygdaloideae</taxon>
        <taxon>Amygdaleae</taxon>
        <taxon>Prunus</taxon>
    </lineage>
</organism>
<accession>A0A314ZN67</accession>
<evidence type="ECO:0000313" key="2">
    <source>
        <dbReference type="Proteomes" id="UP000250321"/>
    </source>
</evidence>
<dbReference type="EMBL" id="PJQY01000051">
    <property type="protein sequence ID" value="PQQ19893.1"/>
    <property type="molecule type" value="Genomic_DNA"/>
</dbReference>
<gene>
    <name evidence="1" type="ORF">Pyn_18773</name>
</gene>
<proteinExistence type="predicted"/>
<keyword evidence="2" id="KW-1185">Reference proteome</keyword>
<name>A0A314ZN67_PRUYE</name>